<dbReference type="InterPro" id="IPR051726">
    <property type="entry name" value="Chitin_Synth_Reg"/>
</dbReference>
<dbReference type="InterPro" id="IPR019734">
    <property type="entry name" value="TPR_rpt"/>
</dbReference>
<keyword evidence="5" id="KW-1185">Reference proteome</keyword>
<dbReference type="PANTHER" id="PTHR46430:SF2">
    <property type="entry name" value="CHITIN SYNTHASE REGULATORY FACTOR 4"/>
    <property type="match status" value="1"/>
</dbReference>
<dbReference type="AlphaFoldDB" id="A0A0C9VL85"/>
<keyword evidence="2" id="KW-0802">TPR repeat</keyword>
<evidence type="ECO:0000256" key="3">
    <source>
        <dbReference type="SAM" id="MobiDB-lite"/>
    </source>
</evidence>
<evidence type="ECO:0000256" key="1">
    <source>
        <dbReference type="ARBA" id="ARBA00022737"/>
    </source>
</evidence>
<gene>
    <name evidence="4" type="ORF">M422DRAFT_258680</name>
</gene>
<dbReference type="Gene3D" id="1.25.40.10">
    <property type="entry name" value="Tetratricopeptide repeat domain"/>
    <property type="match status" value="1"/>
</dbReference>
<reference evidence="4 5" key="1">
    <citation type="submission" date="2014-06" db="EMBL/GenBank/DDBJ databases">
        <title>Evolutionary Origins and Diversification of the Mycorrhizal Mutualists.</title>
        <authorList>
            <consortium name="DOE Joint Genome Institute"/>
            <consortium name="Mycorrhizal Genomics Consortium"/>
            <person name="Kohler A."/>
            <person name="Kuo A."/>
            <person name="Nagy L.G."/>
            <person name="Floudas D."/>
            <person name="Copeland A."/>
            <person name="Barry K.W."/>
            <person name="Cichocki N."/>
            <person name="Veneault-Fourrey C."/>
            <person name="LaButti K."/>
            <person name="Lindquist E.A."/>
            <person name="Lipzen A."/>
            <person name="Lundell T."/>
            <person name="Morin E."/>
            <person name="Murat C."/>
            <person name="Riley R."/>
            <person name="Ohm R."/>
            <person name="Sun H."/>
            <person name="Tunlid A."/>
            <person name="Henrissat B."/>
            <person name="Grigoriev I.V."/>
            <person name="Hibbett D.S."/>
            <person name="Martin F."/>
        </authorList>
    </citation>
    <scope>NUCLEOTIDE SEQUENCE [LARGE SCALE GENOMIC DNA]</scope>
    <source>
        <strain evidence="4 5">SS14</strain>
    </source>
</reference>
<evidence type="ECO:0000256" key="2">
    <source>
        <dbReference type="PROSITE-ProRule" id="PRU00339"/>
    </source>
</evidence>
<dbReference type="EMBL" id="KN837159">
    <property type="protein sequence ID" value="KIJ38570.1"/>
    <property type="molecule type" value="Genomic_DNA"/>
</dbReference>
<dbReference type="Proteomes" id="UP000054279">
    <property type="component" value="Unassembled WGS sequence"/>
</dbReference>
<dbReference type="PROSITE" id="PS50005">
    <property type="entry name" value="TPR"/>
    <property type="match status" value="1"/>
</dbReference>
<feature type="region of interest" description="Disordered" evidence="3">
    <location>
        <begin position="94"/>
        <end position="159"/>
    </location>
</feature>
<name>A0A0C9VL85_SPHS4</name>
<keyword evidence="1" id="KW-0677">Repeat</keyword>
<feature type="compositionally biased region" description="Polar residues" evidence="3">
    <location>
        <begin position="127"/>
        <end position="138"/>
    </location>
</feature>
<feature type="repeat" description="TPR" evidence="2">
    <location>
        <begin position="315"/>
        <end position="348"/>
    </location>
</feature>
<feature type="compositionally biased region" description="Low complexity" evidence="3">
    <location>
        <begin position="94"/>
        <end position="103"/>
    </location>
</feature>
<organism evidence="4 5">
    <name type="scientific">Sphaerobolus stellatus (strain SS14)</name>
    <dbReference type="NCBI Taxonomy" id="990650"/>
    <lineage>
        <taxon>Eukaryota</taxon>
        <taxon>Fungi</taxon>
        <taxon>Dikarya</taxon>
        <taxon>Basidiomycota</taxon>
        <taxon>Agaricomycotina</taxon>
        <taxon>Agaricomycetes</taxon>
        <taxon>Phallomycetidae</taxon>
        <taxon>Geastrales</taxon>
        <taxon>Sphaerobolaceae</taxon>
        <taxon>Sphaerobolus</taxon>
    </lineage>
</organism>
<protein>
    <submittedName>
        <fullName evidence="4">Uncharacterized protein</fullName>
    </submittedName>
</protein>
<feature type="compositionally biased region" description="Polar residues" evidence="3">
    <location>
        <begin position="19"/>
        <end position="30"/>
    </location>
</feature>
<dbReference type="InterPro" id="IPR011990">
    <property type="entry name" value="TPR-like_helical_dom_sf"/>
</dbReference>
<feature type="region of interest" description="Disordered" evidence="3">
    <location>
        <begin position="1"/>
        <end position="31"/>
    </location>
</feature>
<dbReference type="SUPFAM" id="SSF81901">
    <property type="entry name" value="HCP-like"/>
    <property type="match status" value="1"/>
</dbReference>
<evidence type="ECO:0000313" key="5">
    <source>
        <dbReference type="Proteomes" id="UP000054279"/>
    </source>
</evidence>
<sequence length="556" mass="61772">MLRWERNDQNSHAPLIMERSSQNGNSNCQSAWRKRRPLPNRFKLSWPPSASSIHPSTHRYWAPDSKGHYSIGPFSSPPLYAVSVRPNIPPPLSSPWYESSSSPIDARHPSAAAPFPTVPLNPDSMFRISSPNPNLTSNEKSRTLTLPPPQQASSLPRASLHKPSSLIVAVSAMPYRPLSIASKPLASRKALPTPVVSLNIPVIDSLCLAQRTLPNPHNPSWLPWIRDVVFLIERYSVPSQSQPGTVEISHPILRALTASAASALIRILSSTPPHLPETMYLHSLLPANGAVNELIPFSRRDTYKDWENARTRGWNKVWLRLGRDYESVENFSRARDCFERGLRAGVESCIYPIKALPLLQEGANLRSIETPHPAYVFVLLLRGEFAEVKVEEQFLAPFIPEGSTSKDVARSHLERAAYCGFIAAQYKVGLVLVRQEGPFDEDEEPAVRFADQAARKGLLTGGFAMGYYAEISIRMSKNIETAREWDTKAAANGNIHLGFGRLRIYNHDFGKLALTGSGVPSFVRERKWALPQTCYEANGAANAHSCDGETNASWRP</sequence>
<evidence type="ECO:0000313" key="4">
    <source>
        <dbReference type="EMBL" id="KIJ38570.1"/>
    </source>
</evidence>
<dbReference type="HOGENOM" id="CLU_490170_0_0_1"/>
<dbReference type="PANTHER" id="PTHR46430">
    <property type="entry name" value="PROTEIN SKT5-RELATED"/>
    <property type="match status" value="1"/>
</dbReference>
<dbReference type="OrthoDB" id="272077at2759"/>
<proteinExistence type="predicted"/>
<accession>A0A0C9VL85</accession>